<protein>
    <recommendedName>
        <fullName evidence="4">DUF4220 domain-containing protein</fullName>
    </recommendedName>
</protein>
<evidence type="ECO:0008006" key="4">
    <source>
        <dbReference type="Google" id="ProtNLM"/>
    </source>
</evidence>
<keyword evidence="1" id="KW-0812">Transmembrane</keyword>
<keyword evidence="3" id="KW-1185">Reference proteome</keyword>
<dbReference type="Proteomes" id="UP000032180">
    <property type="component" value="Chromosome 12"/>
</dbReference>
<evidence type="ECO:0000313" key="2">
    <source>
        <dbReference type="EnsemblPlants" id="LPERR12G12350.1"/>
    </source>
</evidence>
<dbReference type="EnsemblPlants" id="LPERR12G12350.1">
    <property type="protein sequence ID" value="LPERR12G12350.1"/>
    <property type="gene ID" value="LPERR12G12350"/>
</dbReference>
<dbReference type="PANTHER" id="PTHR33115">
    <property type="entry name" value="ARM REPEAT SUPERFAMILY PROTEIN"/>
    <property type="match status" value="1"/>
</dbReference>
<organism evidence="2 3">
    <name type="scientific">Leersia perrieri</name>
    <dbReference type="NCBI Taxonomy" id="77586"/>
    <lineage>
        <taxon>Eukaryota</taxon>
        <taxon>Viridiplantae</taxon>
        <taxon>Streptophyta</taxon>
        <taxon>Embryophyta</taxon>
        <taxon>Tracheophyta</taxon>
        <taxon>Spermatophyta</taxon>
        <taxon>Magnoliopsida</taxon>
        <taxon>Liliopsida</taxon>
        <taxon>Poales</taxon>
        <taxon>Poaceae</taxon>
        <taxon>BOP clade</taxon>
        <taxon>Oryzoideae</taxon>
        <taxon>Oryzeae</taxon>
        <taxon>Oryzinae</taxon>
        <taxon>Leersia</taxon>
    </lineage>
</organism>
<dbReference type="PANTHER" id="PTHR33115:SF22">
    <property type="entry name" value="OS12G0449900 PROTEIN"/>
    <property type="match status" value="1"/>
</dbReference>
<dbReference type="HOGENOM" id="CLU_009953_1_0_1"/>
<dbReference type="STRING" id="77586.A0A0D9Y046"/>
<accession>A0A0D9Y046</accession>
<feature type="transmembrane region" description="Helical" evidence="1">
    <location>
        <begin position="190"/>
        <end position="211"/>
    </location>
</feature>
<reference evidence="3" key="2">
    <citation type="submission" date="2013-12" db="EMBL/GenBank/DDBJ databases">
        <authorList>
            <person name="Yu Y."/>
            <person name="Lee S."/>
            <person name="de Baynast K."/>
            <person name="Wissotski M."/>
            <person name="Liu L."/>
            <person name="Talag J."/>
            <person name="Goicoechea J."/>
            <person name="Angelova A."/>
            <person name="Jetty R."/>
            <person name="Kudrna D."/>
            <person name="Golser W."/>
            <person name="Rivera L."/>
            <person name="Zhang J."/>
            <person name="Wing R."/>
        </authorList>
    </citation>
    <scope>NUCLEOTIDE SEQUENCE</scope>
</reference>
<evidence type="ECO:0000256" key="1">
    <source>
        <dbReference type="SAM" id="Phobius"/>
    </source>
</evidence>
<feature type="transmembrane region" description="Helical" evidence="1">
    <location>
        <begin position="137"/>
        <end position="170"/>
    </location>
</feature>
<dbReference type="Gramene" id="LPERR12G12350.1">
    <property type="protein sequence ID" value="LPERR12G12350.1"/>
    <property type="gene ID" value="LPERR12G12350"/>
</dbReference>
<reference evidence="2 3" key="1">
    <citation type="submission" date="2012-08" db="EMBL/GenBank/DDBJ databases">
        <title>Oryza genome evolution.</title>
        <authorList>
            <person name="Wing R.A."/>
        </authorList>
    </citation>
    <scope>NUCLEOTIDE SEQUENCE</scope>
</reference>
<proteinExistence type="predicted"/>
<sequence length="812" mass="91151">MATHADPIDDSRWEEVRSINSYALFMGYMSMAVKGLGYLVVSWTTVILLGGFVSVLGNKDFWSLSVITLVQTAGVFDVFLNEKLGYIGKSFSGFLWAKGRLGTKSRRRGNDVMSWLYGESYWPRSYHLKDVAVWSVWLLHMLVFGTILCPLALLYMFGLIITAALSVWRLIQRDYVSDPNNSNSANLEPALNVVYCIALLQGVLFSHRFALRFARNQLVRKVVRWYKLDDDMDSKLVMAYLRETKIGCEKNPSFVKGRNLVTYAVGLITKSGSSRDDFIAGARILGTILKNGPKSESHGEMIKQLILSTAAASSSSQVLENLMKTVDSSTTHILLGAETREHAARIVAFLADDLRLEQFPRGIHSIASLLEGPRDDDRNFFPVDYKQLMLHGLDILQKLAAHDGDYLCQAIFDTEGLLAKIMAPLRSGLLHDEDNGSHNGAWDSTVRASLKVMRRLVSAPGEIGKQLRLKISADEETVHNLGIILRCQKCAFCAAAAAASVSVGAYLELEFRASKDLLMLHALDIYTQLHEHTLCNRDKREFLVNNLLSIFTRRSYMRDNNGGMAEVGQMLATLCSHGKENASLILNMQYPVIEFLTEELVRVNYYTNKRFGKNYGTNCSAAKILEQLCIQHIDDGEHLKNLKEALIVMVPKVLVKTLCGSRRTDREMLTAVLSLWVTMSRTLMNAEDLPPLINAISKEATDLISIIGELQSMVKEMEKKYTYVTIVERLKILKLVTEILIQIIKYGNPDAIQDTRRLMQSLHNTAMTFSDIEEAIVISGRSSSRETLGSIVKKAEEELNRREPTHELQVVN</sequence>
<name>A0A0D9Y046_9ORYZ</name>
<feature type="transmembrane region" description="Helical" evidence="1">
    <location>
        <begin position="36"/>
        <end position="55"/>
    </location>
</feature>
<keyword evidence="1" id="KW-1133">Transmembrane helix</keyword>
<evidence type="ECO:0000313" key="3">
    <source>
        <dbReference type="Proteomes" id="UP000032180"/>
    </source>
</evidence>
<dbReference type="AlphaFoldDB" id="A0A0D9Y046"/>
<reference evidence="2" key="3">
    <citation type="submission" date="2015-04" db="UniProtKB">
        <authorList>
            <consortium name="EnsemblPlants"/>
        </authorList>
    </citation>
    <scope>IDENTIFICATION</scope>
</reference>
<keyword evidence="1" id="KW-0472">Membrane</keyword>